<organism evidence="2 3">
    <name type="scientific">Kaustia mangrovi</name>
    <dbReference type="NCBI Taxonomy" id="2593653"/>
    <lineage>
        <taxon>Bacteria</taxon>
        <taxon>Pseudomonadati</taxon>
        <taxon>Pseudomonadota</taxon>
        <taxon>Alphaproteobacteria</taxon>
        <taxon>Hyphomicrobiales</taxon>
        <taxon>Parvibaculaceae</taxon>
        <taxon>Kaustia</taxon>
    </lineage>
</organism>
<feature type="chain" id="PRO_5032857475" description="Carboxypeptidase regulatory-like domain-containing protein" evidence="1">
    <location>
        <begin position="20"/>
        <end position="180"/>
    </location>
</feature>
<evidence type="ECO:0000313" key="3">
    <source>
        <dbReference type="Proteomes" id="UP000593594"/>
    </source>
</evidence>
<proteinExistence type="predicted"/>
<reference evidence="2 3" key="1">
    <citation type="submission" date="2020-06" db="EMBL/GenBank/DDBJ databases">
        <title>Genome sequence of 2 isolates from Red Sea Mangroves.</title>
        <authorList>
            <person name="Sefrji F."/>
            <person name="Michoud G."/>
            <person name="Merlino G."/>
            <person name="Daffonchio D."/>
        </authorList>
    </citation>
    <scope>NUCLEOTIDE SEQUENCE [LARGE SCALE GENOMIC DNA]</scope>
    <source>
        <strain evidence="2 3">R1DC25</strain>
    </source>
</reference>
<dbReference type="Proteomes" id="UP000593594">
    <property type="component" value="Chromosome"/>
</dbReference>
<name>A0A7S8C1A5_9HYPH</name>
<accession>A0A7S8C1A5</accession>
<evidence type="ECO:0008006" key="4">
    <source>
        <dbReference type="Google" id="ProtNLM"/>
    </source>
</evidence>
<evidence type="ECO:0000313" key="2">
    <source>
        <dbReference type="EMBL" id="QPC41529.1"/>
    </source>
</evidence>
<sequence>MKPALRAAVAAVFVLSVGACQTTTGQPTEPLPSRHVMQASFNPDEAAHIHQVGSASIEGTLSVPDRYDGTMLVPPPGSEIRVYPDTAFARERIGALFGGRKVSWDPVDIIDDDRRFKALSRVGRTDEKGHFRIDGLPAGTYFVVGTGFFRDGARLQKSALLYQKVTLAKGQTLTVTLNGQ</sequence>
<keyword evidence="3" id="KW-1185">Reference proteome</keyword>
<dbReference type="AlphaFoldDB" id="A0A7S8C1A5"/>
<feature type="signal peptide" evidence="1">
    <location>
        <begin position="1"/>
        <end position="19"/>
    </location>
</feature>
<evidence type="ECO:0000256" key="1">
    <source>
        <dbReference type="SAM" id="SignalP"/>
    </source>
</evidence>
<dbReference type="SUPFAM" id="SSF117074">
    <property type="entry name" value="Hypothetical protein PA1324"/>
    <property type="match status" value="1"/>
</dbReference>
<gene>
    <name evidence="2" type="ORF">HW532_01555</name>
</gene>
<dbReference type="PROSITE" id="PS51257">
    <property type="entry name" value="PROKAR_LIPOPROTEIN"/>
    <property type="match status" value="1"/>
</dbReference>
<dbReference type="EMBL" id="CP058214">
    <property type="protein sequence ID" value="QPC41529.1"/>
    <property type="molecule type" value="Genomic_DNA"/>
</dbReference>
<dbReference type="RefSeq" id="WP_213162748.1">
    <property type="nucleotide sequence ID" value="NZ_CP058214.1"/>
</dbReference>
<keyword evidence="1" id="KW-0732">Signal</keyword>
<protein>
    <recommendedName>
        <fullName evidence="4">Carboxypeptidase regulatory-like domain-containing protein</fullName>
    </recommendedName>
</protein>
<dbReference type="KEGG" id="kmn:HW532_01555"/>